<dbReference type="Proteomes" id="UP000198967">
    <property type="component" value="Unassembled WGS sequence"/>
</dbReference>
<dbReference type="STRING" id="366584.SAMN05216377_109156"/>
<dbReference type="PROSITE" id="PS00622">
    <property type="entry name" value="HTH_LUXR_1"/>
    <property type="match status" value="1"/>
</dbReference>
<dbReference type="SUPFAM" id="SSF52172">
    <property type="entry name" value="CheY-like"/>
    <property type="match status" value="1"/>
</dbReference>
<dbReference type="SMART" id="SM00448">
    <property type="entry name" value="REC"/>
    <property type="match status" value="1"/>
</dbReference>
<dbReference type="PROSITE" id="PS50043">
    <property type="entry name" value="HTH_LUXR_2"/>
    <property type="match status" value="1"/>
</dbReference>
<accession>A0A1G7RVM5</accession>
<keyword evidence="1 3" id="KW-0597">Phosphoprotein</keyword>
<dbReference type="AlphaFoldDB" id="A0A1G7RVM5"/>
<dbReference type="CDD" id="cd17535">
    <property type="entry name" value="REC_NarL-like"/>
    <property type="match status" value="1"/>
</dbReference>
<gene>
    <name evidence="6" type="ORF">SAMN05216377_109156</name>
</gene>
<evidence type="ECO:0000256" key="3">
    <source>
        <dbReference type="PROSITE-ProRule" id="PRU00169"/>
    </source>
</evidence>
<feature type="domain" description="HTH luxR-type" evidence="4">
    <location>
        <begin position="137"/>
        <end position="202"/>
    </location>
</feature>
<dbReference type="PANTHER" id="PTHR45566:SF2">
    <property type="entry name" value="NARL SUBFAMILY"/>
    <property type="match status" value="1"/>
</dbReference>
<evidence type="ECO:0000259" key="4">
    <source>
        <dbReference type="PROSITE" id="PS50043"/>
    </source>
</evidence>
<dbReference type="InterPro" id="IPR036388">
    <property type="entry name" value="WH-like_DNA-bd_sf"/>
</dbReference>
<dbReference type="PANTHER" id="PTHR45566">
    <property type="entry name" value="HTH-TYPE TRANSCRIPTIONAL REGULATOR YHJB-RELATED"/>
    <property type="match status" value="1"/>
</dbReference>
<dbReference type="InterPro" id="IPR011006">
    <property type="entry name" value="CheY-like_superfamily"/>
</dbReference>
<evidence type="ECO:0000256" key="2">
    <source>
        <dbReference type="ARBA" id="ARBA00023125"/>
    </source>
</evidence>
<dbReference type="InterPro" id="IPR016032">
    <property type="entry name" value="Sig_transdc_resp-reg_C-effctor"/>
</dbReference>
<keyword evidence="2 6" id="KW-0238">DNA-binding</keyword>
<dbReference type="OrthoDB" id="3519926at2"/>
<dbReference type="SMART" id="SM00421">
    <property type="entry name" value="HTH_LUXR"/>
    <property type="match status" value="1"/>
</dbReference>
<dbReference type="Pfam" id="PF00196">
    <property type="entry name" value="GerE"/>
    <property type="match status" value="1"/>
</dbReference>
<dbReference type="InterPro" id="IPR000792">
    <property type="entry name" value="Tscrpt_reg_LuxR_C"/>
</dbReference>
<dbReference type="InterPro" id="IPR058245">
    <property type="entry name" value="NreC/VraR/RcsB-like_REC"/>
</dbReference>
<name>A0A1G7RVM5_PSEOR</name>
<reference evidence="6 7" key="1">
    <citation type="submission" date="2016-10" db="EMBL/GenBank/DDBJ databases">
        <authorList>
            <person name="de Groot N.N."/>
        </authorList>
    </citation>
    <scope>NUCLEOTIDE SEQUENCE [LARGE SCALE GENOMIC DNA]</scope>
    <source>
        <strain evidence="6 7">CGMCC 4.3143</strain>
    </source>
</reference>
<dbReference type="SUPFAM" id="SSF46894">
    <property type="entry name" value="C-terminal effector domain of the bipartite response regulators"/>
    <property type="match status" value="1"/>
</dbReference>
<feature type="domain" description="Response regulatory" evidence="5">
    <location>
        <begin position="2"/>
        <end position="122"/>
    </location>
</feature>
<sequence>MRIVIAEDQVLLRDGLVRLLESAGHIVVAQVGDARVLVEEVNRHRPDLVIADVRMPPTYTDDGARAAVYLRDRFPQLAVLVLSQAIDPTLVADLAGGRVTAFGYLLKDRVLDTAVFLDDIETVGSGGTVIDPAVLDGHAELAVLTDREVEVLGRVASGRSNAGIAADLVISKRTVEAHLRSIVDKLGLEAGPEDNQRVLAVLTWFAGRVQPEIPGGRS</sequence>
<evidence type="ECO:0000313" key="6">
    <source>
        <dbReference type="EMBL" id="SDG14855.1"/>
    </source>
</evidence>
<dbReference type="PRINTS" id="PR00038">
    <property type="entry name" value="HTHLUXR"/>
</dbReference>
<evidence type="ECO:0000256" key="1">
    <source>
        <dbReference type="ARBA" id="ARBA00022553"/>
    </source>
</evidence>
<dbReference type="EMBL" id="FNBE01000009">
    <property type="protein sequence ID" value="SDG14855.1"/>
    <property type="molecule type" value="Genomic_DNA"/>
</dbReference>
<dbReference type="GO" id="GO:0003677">
    <property type="term" value="F:DNA binding"/>
    <property type="evidence" value="ECO:0007669"/>
    <property type="project" value="UniProtKB-KW"/>
</dbReference>
<protein>
    <submittedName>
        <fullName evidence="6">DNA-binding response regulator, NarL/FixJ family, contains REC and HTH domains</fullName>
    </submittedName>
</protein>
<dbReference type="GO" id="GO:0000160">
    <property type="term" value="P:phosphorelay signal transduction system"/>
    <property type="evidence" value="ECO:0007669"/>
    <property type="project" value="InterPro"/>
</dbReference>
<feature type="modified residue" description="4-aspartylphosphate" evidence="3">
    <location>
        <position position="52"/>
    </location>
</feature>
<dbReference type="InterPro" id="IPR051015">
    <property type="entry name" value="EvgA-like"/>
</dbReference>
<dbReference type="PROSITE" id="PS50110">
    <property type="entry name" value="RESPONSE_REGULATORY"/>
    <property type="match status" value="1"/>
</dbReference>
<proteinExistence type="predicted"/>
<organism evidence="6 7">
    <name type="scientific">Pseudonocardia oroxyli</name>
    <dbReference type="NCBI Taxonomy" id="366584"/>
    <lineage>
        <taxon>Bacteria</taxon>
        <taxon>Bacillati</taxon>
        <taxon>Actinomycetota</taxon>
        <taxon>Actinomycetes</taxon>
        <taxon>Pseudonocardiales</taxon>
        <taxon>Pseudonocardiaceae</taxon>
        <taxon>Pseudonocardia</taxon>
    </lineage>
</organism>
<evidence type="ECO:0000313" key="7">
    <source>
        <dbReference type="Proteomes" id="UP000198967"/>
    </source>
</evidence>
<dbReference type="RefSeq" id="WP_093084744.1">
    <property type="nucleotide sequence ID" value="NZ_FNBE01000009.1"/>
</dbReference>
<dbReference type="InterPro" id="IPR001789">
    <property type="entry name" value="Sig_transdc_resp-reg_receiver"/>
</dbReference>
<dbReference type="Gene3D" id="1.10.10.10">
    <property type="entry name" value="Winged helix-like DNA-binding domain superfamily/Winged helix DNA-binding domain"/>
    <property type="match status" value="1"/>
</dbReference>
<dbReference type="GO" id="GO:0006355">
    <property type="term" value="P:regulation of DNA-templated transcription"/>
    <property type="evidence" value="ECO:0007669"/>
    <property type="project" value="InterPro"/>
</dbReference>
<dbReference type="CDD" id="cd06170">
    <property type="entry name" value="LuxR_C_like"/>
    <property type="match status" value="1"/>
</dbReference>
<keyword evidence="7" id="KW-1185">Reference proteome</keyword>
<dbReference type="Gene3D" id="3.40.50.2300">
    <property type="match status" value="1"/>
</dbReference>
<evidence type="ECO:0000259" key="5">
    <source>
        <dbReference type="PROSITE" id="PS50110"/>
    </source>
</evidence>
<dbReference type="Pfam" id="PF00072">
    <property type="entry name" value="Response_reg"/>
    <property type="match status" value="1"/>
</dbReference>